<dbReference type="RefSeq" id="WP_237254565.1">
    <property type="nucleotide sequence ID" value="NZ_JAKJXH010000035.1"/>
</dbReference>
<keyword evidence="2" id="KW-1185">Reference proteome</keyword>
<organism evidence="1 2">
    <name type="scientific">Pseudomonas petrae</name>
    <dbReference type="NCBI Taxonomy" id="2912190"/>
    <lineage>
        <taxon>Bacteria</taxon>
        <taxon>Pseudomonadati</taxon>
        <taxon>Pseudomonadota</taxon>
        <taxon>Gammaproteobacteria</taxon>
        <taxon>Pseudomonadales</taxon>
        <taxon>Pseudomonadaceae</taxon>
        <taxon>Pseudomonas</taxon>
    </lineage>
</organism>
<name>A0ABS9IC04_9PSED</name>
<sequence length="363" mass="40877">MNNIINARLGKEPGKTRLLYITNNISQAELALLSVMGSEHEYLIYVNNTHKEYNLLTDYQLPDNAKITSDFKSVIMLAPIFSAVITTVGHISPVLNAKIISILKACIACEIPIIEVPHGLYQWGFNLIDDSQFINTASHTLGGGYPVPSFANCQISWFDNSGVGYPRHRPEKIKRTEYAVVPDYTVITTNTNWYMYSFDDQRVLAQSVFEYAKSKPDKMFIWCHHSAELNGMNLLNNMFGAKPPNIFRYGHDKDIYFHSLDTTEEVIEHAQAGITTVSTCLVDFEIHQIPTAIFRNVGLSAITKSMTTGAFFSGPESLRQLDFVIPVTGSLEPFSVKEFDLRLNQFLSADLQVNKSQKIFLTL</sequence>
<protein>
    <submittedName>
        <fullName evidence="1">Uncharacterized protein</fullName>
    </submittedName>
</protein>
<gene>
    <name evidence="1" type="ORF">L4G47_23960</name>
</gene>
<evidence type="ECO:0000313" key="2">
    <source>
        <dbReference type="Proteomes" id="UP001162905"/>
    </source>
</evidence>
<evidence type="ECO:0000313" key="1">
    <source>
        <dbReference type="EMBL" id="MCF7545255.1"/>
    </source>
</evidence>
<proteinExistence type="predicted"/>
<comment type="caution">
    <text evidence="1">The sequence shown here is derived from an EMBL/GenBank/DDBJ whole genome shotgun (WGS) entry which is preliminary data.</text>
</comment>
<accession>A0ABS9IC04</accession>
<reference evidence="1" key="1">
    <citation type="submission" date="2022-01" db="EMBL/GenBank/DDBJ databases">
        <title>Pseudomonas sp. nov. isolated from Antarctic regolith.</title>
        <authorList>
            <person name="Novakova D."/>
            <person name="Sedlar K."/>
        </authorList>
    </citation>
    <scope>NUCLEOTIDE SEQUENCE</scope>
    <source>
        <strain evidence="1">P2647</strain>
    </source>
</reference>
<dbReference type="EMBL" id="JAKJXH010000035">
    <property type="protein sequence ID" value="MCF7545255.1"/>
    <property type="molecule type" value="Genomic_DNA"/>
</dbReference>
<dbReference type="Proteomes" id="UP001162905">
    <property type="component" value="Unassembled WGS sequence"/>
</dbReference>